<accession>A0A7W4YJF8</accession>
<keyword evidence="2" id="KW-0830">Ubiquinone</keyword>
<dbReference type="PANTHER" id="PTHR33990">
    <property type="entry name" value="PROTEIN YJDN-RELATED"/>
    <property type="match status" value="1"/>
</dbReference>
<dbReference type="GO" id="GO:0008168">
    <property type="term" value="F:methyltransferase activity"/>
    <property type="evidence" value="ECO:0007669"/>
    <property type="project" value="UniProtKB-KW"/>
</dbReference>
<comment type="caution">
    <text evidence="2">The sequence shown here is derived from an EMBL/GenBank/DDBJ whole genome shotgun (WGS) entry which is preliminary data.</text>
</comment>
<evidence type="ECO:0000259" key="1">
    <source>
        <dbReference type="Pfam" id="PF06983"/>
    </source>
</evidence>
<name>A0A7W4YJF8_LEIAQ</name>
<dbReference type="PIRSF" id="PIRSF021700">
    <property type="entry name" value="3_dmu_93_MTrfase"/>
    <property type="match status" value="1"/>
</dbReference>
<evidence type="ECO:0000313" key="3">
    <source>
        <dbReference type="Proteomes" id="UP000538196"/>
    </source>
</evidence>
<dbReference type="AlphaFoldDB" id="A0A7W4YJF8"/>
<dbReference type="GO" id="GO:0032259">
    <property type="term" value="P:methylation"/>
    <property type="evidence" value="ECO:0007669"/>
    <property type="project" value="UniProtKB-KW"/>
</dbReference>
<sequence>MQKVTTFLWYDDGAEEAAALYVSLLPDSRILSVNHAAGVTLVRFVLAGTEYQSMNAGPQFPFTEATSIMVLCDDQAEVDRLWDALIAGGGEPSQCGWLKDRWGLSWQIVPARLLELQNDPDPERARRANEAMLRMAKIDIAALEAAADGS</sequence>
<protein>
    <submittedName>
        <fullName evidence="2">Putative 3-demethylubiquinone-9 3-methyltransferase (Glyoxalase superfamily)</fullName>
    </submittedName>
</protein>
<keyword evidence="3" id="KW-1185">Reference proteome</keyword>
<keyword evidence="2" id="KW-0808">Transferase</keyword>
<gene>
    <name evidence="2" type="ORF">FHX33_001326</name>
</gene>
<dbReference type="Gene3D" id="3.10.180.10">
    <property type="entry name" value="2,3-Dihydroxybiphenyl 1,2-Dioxygenase, domain 1"/>
    <property type="match status" value="1"/>
</dbReference>
<evidence type="ECO:0000313" key="2">
    <source>
        <dbReference type="EMBL" id="MBB2966594.1"/>
    </source>
</evidence>
<dbReference type="InterPro" id="IPR028973">
    <property type="entry name" value="PhnB-like"/>
</dbReference>
<dbReference type="PANTHER" id="PTHR33990:SF2">
    <property type="entry name" value="PHNB-LIKE DOMAIN-CONTAINING PROTEIN"/>
    <property type="match status" value="1"/>
</dbReference>
<dbReference type="InterPro" id="IPR009725">
    <property type="entry name" value="3_dmu_93_MTrfase"/>
</dbReference>
<feature type="domain" description="PhnB-like" evidence="1">
    <location>
        <begin position="2"/>
        <end position="109"/>
    </location>
</feature>
<organism evidence="2 3">
    <name type="scientific">Leifsonia aquatica</name>
    <name type="common">Corynebacterium aquaticum</name>
    <dbReference type="NCBI Taxonomy" id="144185"/>
    <lineage>
        <taxon>Bacteria</taxon>
        <taxon>Bacillati</taxon>
        <taxon>Actinomycetota</taxon>
        <taxon>Actinomycetes</taxon>
        <taxon>Micrococcales</taxon>
        <taxon>Microbacteriaceae</taxon>
        <taxon>Leifsonia</taxon>
    </lineage>
</organism>
<dbReference type="SUPFAM" id="SSF54593">
    <property type="entry name" value="Glyoxalase/Bleomycin resistance protein/Dihydroxybiphenyl dioxygenase"/>
    <property type="match status" value="1"/>
</dbReference>
<dbReference type="CDD" id="cd06588">
    <property type="entry name" value="PhnB_like"/>
    <property type="match status" value="1"/>
</dbReference>
<dbReference type="Proteomes" id="UP000538196">
    <property type="component" value="Unassembled WGS sequence"/>
</dbReference>
<dbReference type="EMBL" id="JACHVP010000001">
    <property type="protein sequence ID" value="MBB2966594.1"/>
    <property type="molecule type" value="Genomic_DNA"/>
</dbReference>
<dbReference type="RefSeq" id="WP_021763285.1">
    <property type="nucleotide sequence ID" value="NZ_JACHVP010000001.1"/>
</dbReference>
<dbReference type="Pfam" id="PF06983">
    <property type="entry name" value="3-dmu-9_3-mt"/>
    <property type="match status" value="1"/>
</dbReference>
<keyword evidence="2" id="KW-0489">Methyltransferase</keyword>
<dbReference type="InterPro" id="IPR029068">
    <property type="entry name" value="Glyas_Bleomycin-R_OHBP_Dase"/>
</dbReference>
<proteinExistence type="predicted"/>
<reference evidence="2 3" key="1">
    <citation type="submission" date="2020-08" db="EMBL/GenBank/DDBJ databases">
        <title>Sequencing the genomes of 1000 actinobacteria strains.</title>
        <authorList>
            <person name="Klenk H.-P."/>
        </authorList>
    </citation>
    <scope>NUCLEOTIDE SEQUENCE [LARGE SCALE GENOMIC DNA]</scope>
    <source>
        <strain evidence="2 3">DSM 20146</strain>
    </source>
</reference>